<feature type="compositionally biased region" description="Basic residues" evidence="2">
    <location>
        <begin position="407"/>
        <end position="422"/>
    </location>
</feature>
<proteinExistence type="predicted"/>
<accession>A0A9P7GJY0</accession>
<dbReference type="Gene3D" id="1.10.287.1490">
    <property type="match status" value="1"/>
</dbReference>
<feature type="region of interest" description="Disordered" evidence="2">
    <location>
        <begin position="342"/>
        <end position="553"/>
    </location>
</feature>
<feature type="compositionally biased region" description="Basic and acidic residues" evidence="2">
    <location>
        <begin position="487"/>
        <end position="511"/>
    </location>
</feature>
<feature type="coiled-coil region" evidence="1">
    <location>
        <begin position="1147"/>
        <end position="1202"/>
    </location>
</feature>
<dbReference type="InterPro" id="IPR051861">
    <property type="entry name" value="NET_actin-binding_domain"/>
</dbReference>
<evidence type="ECO:0000313" key="3">
    <source>
        <dbReference type="EMBL" id="KAG5650660.1"/>
    </source>
</evidence>
<comment type="caution">
    <text evidence="3">The sequence shown here is derived from an EMBL/GenBank/DDBJ whole genome shotgun (WGS) entry which is preliminary data.</text>
</comment>
<evidence type="ECO:0000256" key="2">
    <source>
        <dbReference type="SAM" id="MobiDB-lite"/>
    </source>
</evidence>
<feature type="region of interest" description="Disordered" evidence="2">
    <location>
        <begin position="565"/>
        <end position="611"/>
    </location>
</feature>
<feature type="compositionally biased region" description="Acidic residues" evidence="2">
    <location>
        <begin position="207"/>
        <end position="218"/>
    </location>
</feature>
<name>A0A9P7GJY0_9AGAR</name>
<dbReference type="PANTHER" id="PTHR32258">
    <property type="entry name" value="PROTEIN NETWORKED 4A"/>
    <property type="match status" value="1"/>
</dbReference>
<feature type="region of interest" description="Disordered" evidence="2">
    <location>
        <begin position="1250"/>
        <end position="1277"/>
    </location>
</feature>
<feature type="compositionally biased region" description="Acidic residues" evidence="2">
    <location>
        <begin position="364"/>
        <end position="377"/>
    </location>
</feature>
<feature type="compositionally biased region" description="Basic residues" evidence="2">
    <location>
        <begin position="349"/>
        <end position="358"/>
    </location>
</feature>
<dbReference type="Proteomes" id="UP000717328">
    <property type="component" value="Unassembled WGS sequence"/>
</dbReference>
<feature type="region of interest" description="Disordered" evidence="2">
    <location>
        <begin position="177"/>
        <end position="274"/>
    </location>
</feature>
<dbReference type="PANTHER" id="PTHR32258:SF28">
    <property type="entry name" value="PROTEIN NETWORKED 3A-RELATED"/>
    <property type="match status" value="1"/>
</dbReference>
<feature type="compositionally biased region" description="Basic and acidic residues" evidence="2">
    <location>
        <begin position="219"/>
        <end position="229"/>
    </location>
</feature>
<dbReference type="AlphaFoldDB" id="A0A9P7GJY0"/>
<feature type="compositionally biased region" description="Polar residues" evidence="2">
    <location>
        <begin position="252"/>
        <end position="265"/>
    </location>
</feature>
<reference evidence="3" key="1">
    <citation type="submission" date="2021-02" db="EMBL/GenBank/DDBJ databases">
        <authorList>
            <person name="Nieuwenhuis M."/>
            <person name="Van De Peppel L.J.J."/>
        </authorList>
    </citation>
    <scope>NUCLEOTIDE SEQUENCE</scope>
    <source>
        <strain evidence="3">D49</strain>
    </source>
</reference>
<gene>
    <name evidence="3" type="ORF">H0H81_011465</name>
</gene>
<feature type="compositionally biased region" description="Basic residues" evidence="2">
    <location>
        <begin position="438"/>
        <end position="448"/>
    </location>
</feature>
<dbReference type="SUPFAM" id="SSF57997">
    <property type="entry name" value="Tropomyosin"/>
    <property type="match status" value="2"/>
</dbReference>
<protein>
    <submittedName>
        <fullName evidence="3">Uncharacterized protein</fullName>
    </submittedName>
</protein>
<dbReference type="OrthoDB" id="3271002at2759"/>
<feature type="coiled-coil region" evidence="1">
    <location>
        <begin position="912"/>
        <end position="960"/>
    </location>
</feature>
<organism evidence="3 4">
    <name type="scientific">Sphagnurus paluster</name>
    <dbReference type="NCBI Taxonomy" id="117069"/>
    <lineage>
        <taxon>Eukaryota</taxon>
        <taxon>Fungi</taxon>
        <taxon>Dikarya</taxon>
        <taxon>Basidiomycota</taxon>
        <taxon>Agaricomycotina</taxon>
        <taxon>Agaricomycetes</taxon>
        <taxon>Agaricomycetidae</taxon>
        <taxon>Agaricales</taxon>
        <taxon>Tricholomatineae</taxon>
        <taxon>Lyophyllaceae</taxon>
        <taxon>Sphagnurus</taxon>
    </lineage>
</organism>
<keyword evidence="1" id="KW-0175">Coiled coil</keyword>
<keyword evidence="4" id="KW-1185">Reference proteome</keyword>
<reference evidence="3" key="2">
    <citation type="submission" date="2021-10" db="EMBL/GenBank/DDBJ databases">
        <title>Phylogenomics reveals ancestral predisposition of the termite-cultivated fungus Termitomyces towards a domesticated lifestyle.</title>
        <authorList>
            <person name="Auxier B."/>
            <person name="Grum-Grzhimaylo A."/>
            <person name="Cardenas M.E."/>
            <person name="Lodge J.D."/>
            <person name="Laessoe T."/>
            <person name="Pedersen O."/>
            <person name="Smith M.E."/>
            <person name="Kuyper T.W."/>
            <person name="Franco-Molano E.A."/>
            <person name="Baroni T.J."/>
            <person name="Aanen D.K."/>
        </authorList>
    </citation>
    <scope>NUCLEOTIDE SEQUENCE</scope>
    <source>
        <strain evidence="3">D49</strain>
    </source>
</reference>
<dbReference type="EMBL" id="JABCKI010000392">
    <property type="protein sequence ID" value="KAG5650660.1"/>
    <property type="molecule type" value="Genomic_DNA"/>
</dbReference>
<feature type="coiled-coil region" evidence="1">
    <location>
        <begin position="641"/>
        <end position="724"/>
    </location>
</feature>
<evidence type="ECO:0000313" key="4">
    <source>
        <dbReference type="Proteomes" id="UP000717328"/>
    </source>
</evidence>
<feature type="coiled-coil region" evidence="1">
    <location>
        <begin position="807"/>
        <end position="883"/>
    </location>
</feature>
<sequence length="1277" mass="140776">MFITDRIEVGVTVKRVLHKHNNTDPFFSKDYHPAPAAASKLRLASAMVKKKTGKVVKVQGLPYTERIVKALSQFKREHKKDDVEMAALQAQVRQAGDMIAVKKWAFWFGKGIEKLDGRIVALQVGQGIIAEHNGIVSLTEAGNNAINSAREHFAATLGVPLSEVPEEPLWREVTQGKAISTLSSQDGRKRVQAPTIPINEQSNQHEGEEEEDPPTNEEPDTHGNEKDAPMNEEADQSVNGENDLPINKERGPSTNQAPNVPTTPRDSGMASRSKRAFAERILEALLELQREQTTEVFDVATVQAWGNIIAAKESLAIKTGAPAVEVPDELVWRKVAQSNAATLMTPHNRGQKRGRRSSIRYQDGGDDDDDDDDEYDDMTARTPKSTRKRARISTVNPSSIQRPLGRTPKHPKSTPGKPRRGILRQDNDDLHPPSTKTPSKRPIGRPPKKSLPGKPRRSALQSEMVDEDDAWFRDSSPLTDVEDDSGNETRRLRRLLKDRNEELEHVRRELAEAQARASYPSRSNAESPHRLPTLDMDEAPMRPPPSNPHNVEQLNRTQSGSLISLWSKQPTPAPSSPEPETEDPPISDNGHTSTKNHAQGNDPQSRILSGATSSTASSDALKVFYFAEWSTHVSLTLLEQVLELERDLAVRVTEIQQLETELSRLQTSYSEAEQSITDRDNRLAVLSSNMARLEVDVSKKSLDIEQQTLELAALKAERTDLESAYALRLEGFEREIQERDASVLSLTIDKKNSLAERDRLRDALDAAERSKVTLALRVTDIETSLRSEMDVQKQAAARERQAQQSIIGDLEKQVQAHMETTSELEQQLEQLQSSKSATEESLSLATTQHVMLLEKLKDAEDSNQSLLNQLASASEEKSSLTAALKASDGTIASFTAQIAALEESHSQDISNIDQLTESLYAAQQDVLALRQQVTTAEDSVSTLQSELELAQQASEELTKKLVASVDERAQLSMQLAEAQKMISASASSIDRLNELLATTKDDLGKTERTVVELQAALDATNDQLSACEAQVQVLEDDVKRKRDDITRLEGALAMAESMAGTFLAEGTASQAKADELQAQLDEANAKALAAQELLFSTKAEHTLESDKQAAAISDFKNSMCLARTEIEALEAQLTAAYSASAKLQGQVDEHRSELSETIVKLDSARQRTEQLESELAIANGKLQDAEEELGELKVSKEADEATIENLKGMFSSLRESQMRSLAELNSQVRVVLPVVAHRCLTIVSSTQVISTKSSPAPKHRSARTTTFKAPPPFNLTQ</sequence>
<feature type="coiled-coil region" evidence="1">
    <location>
        <begin position="989"/>
        <end position="1093"/>
    </location>
</feature>
<feature type="compositionally biased region" description="Polar residues" evidence="2">
    <location>
        <begin position="589"/>
        <end position="607"/>
    </location>
</feature>
<evidence type="ECO:0000256" key="1">
    <source>
        <dbReference type="SAM" id="Coils"/>
    </source>
</evidence>